<protein>
    <submittedName>
        <fullName evidence="4">Amidohydrolase</fullName>
        <ecNumber evidence="4">3.5.1.32</ecNumber>
    </submittedName>
</protein>
<feature type="binding site" evidence="2">
    <location>
        <position position="364"/>
    </location>
    <ligand>
        <name>Mn(2+)</name>
        <dbReference type="ChEBI" id="CHEBI:29035"/>
        <label>2</label>
    </ligand>
</feature>
<feature type="binding site" evidence="2">
    <location>
        <position position="168"/>
    </location>
    <ligand>
        <name>Mn(2+)</name>
        <dbReference type="ChEBI" id="CHEBI:29035"/>
        <label>2</label>
    </ligand>
</feature>
<dbReference type="InterPro" id="IPR017439">
    <property type="entry name" value="Amidohydrolase"/>
</dbReference>
<dbReference type="Gene3D" id="3.30.70.360">
    <property type="match status" value="1"/>
</dbReference>
<evidence type="ECO:0000313" key="4">
    <source>
        <dbReference type="EMBL" id="ABQ31425.1"/>
    </source>
</evidence>
<dbReference type="HOGENOM" id="CLU_023257_0_1_5"/>
<dbReference type="InterPro" id="IPR011650">
    <property type="entry name" value="Peptidase_M20_dimer"/>
</dbReference>
<keyword evidence="5" id="KW-1185">Reference proteome</keyword>
<dbReference type="GO" id="GO:0050118">
    <property type="term" value="F:N-acetyldiaminopimelate deacetylase activity"/>
    <property type="evidence" value="ECO:0007669"/>
    <property type="project" value="UniProtKB-ARBA"/>
</dbReference>
<proteinExistence type="predicted"/>
<dbReference type="AlphaFoldDB" id="A5G0P3"/>
<comment type="cofactor">
    <cofactor evidence="2">
        <name>Mn(2+)</name>
        <dbReference type="ChEBI" id="CHEBI:29035"/>
    </cofactor>
    <text evidence="2">The Mn(2+) ion enhances activity.</text>
</comment>
<gene>
    <name evidence="4" type="ordered locus">Acry_2229</name>
</gene>
<dbReference type="InterPro" id="IPR036264">
    <property type="entry name" value="Bact_exopeptidase_dim_dom"/>
</dbReference>
<feature type="binding site" evidence="2">
    <location>
        <position position="109"/>
    </location>
    <ligand>
        <name>Mn(2+)</name>
        <dbReference type="ChEBI" id="CHEBI:29035"/>
        <label>2</label>
    </ligand>
</feature>
<dbReference type="GO" id="GO:0019877">
    <property type="term" value="P:diaminopimelate biosynthetic process"/>
    <property type="evidence" value="ECO:0007669"/>
    <property type="project" value="UniProtKB-ARBA"/>
</dbReference>
<sequence length="395" mass="42499">MPGAGQFPAVEQLAEEITQWRRHFHANPELMYEVHRTAETVADKLRHFGVDEVVTGIGRTGVVGIIKGRETGSGRVVGLRADMDALPIEEATGLPYASTRKGVMHACGHDGHTAMLLGAAKHLAGTRNFDGAVALIFQPAAEGGAGSKAMIDDGLMDRFGISEVYGLHNMPGEPLGHFSIRPGPMLAASDRFTICITGRGGHAAYPHTTIDATLVAAHVTVMLQSIAARNVDPLEAAVLSVTTVHVGDAFNVIPETAKLTGTVRTLSPTIRDLMERRISETAEMTARALGATAEVHYKRSYPVLINHPEQTSFAAEVAQNVAGEAAVNRECRPTMGAEDFAFMLQARPGAFIFAGIGEDRPRLHHPLYDFNDELIPIGCAYWIRLVEKAMPIKEG</sequence>
<dbReference type="PANTHER" id="PTHR11014:SF63">
    <property type="entry name" value="METALLOPEPTIDASE, PUTATIVE (AFU_ORTHOLOGUE AFUA_6G09600)-RELATED"/>
    <property type="match status" value="1"/>
</dbReference>
<dbReference type="PANTHER" id="PTHR11014">
    <property type="entry name" value="PEPTIDASE M20 FAMILY MEMBER"/>
    <property type="match status" value="1"/>
</dbReference>
<dbReference type="Gene3D" id="3.40.630.10">
    <property type="entry name" value="Zn peptidases"/>
    <property type="match status" value="1"/>
</dbReference>
<feature type="binding site" evidence="2">
    <location>
        <position position="142"/>
    </location>
    <ligand>
        <name>Mn(2+)</name>
        <dbReference type="ChEBI" id="CHEBI:29035"/>
        <label>2</label>
    </ligand>
</feature>
<dbReference type="eggNOG" id="COG1473">
    <property type="taxonomic scope" value="Bacteria"/>
</dbReference>
<dbReference type="RefSeq" id="WP_012039896.1">
    <property type="nucleotide sequence ID" value="NC_009484.1"/>
</dbReference>
<dbReference type="NCBIfam" id="TIGR01891">
    <property type="entry name" value="amidohydrolases"/>
    <property type="match status" value="1"/>
</dbReference>
<dbReference type="InterPro" id="IPR002933">
    <property type="entry name" value="Peptidase_M20"/>
</dbReference>
<dbReference type="GO" id="GO:0047980">
    <property type="term" value="F:hippurate hydrolase activity"/>
    <property type="evidence" value="ECO:0007669"/>
    <property type="project" value="UniProtKB-EC"/>
</dbReference>
<name>A5G0P3_ACICJ</name>
<dbReference type="Pfam" id="PF07687">
    <property type="entry name" value="M20_dimer"/>
    <property type="match status" value="1"/>
</dbReference>
<evidence type="ECO:0000313" key="5">
    <source>
        <dbReference type="Proteomes" id="UP000000245"/>
    </source>
</evidence>
<dbReference type="EC" id="3.5.1.32" evidence="4"/>
<dbReference type="CDD" id="cd05666">
    <property type="entry name" value="M20_Acy1-like"/>
    <property type="match status" value="1"/>
</dbReference>
<keyword evidence="1 4" id="KW-0378">Hydrolase</keyword>
<dbReference type="Proteomes" id="UP000000245">
    <property type="component" value="Chromosome"/>
</dbReference>
<reference evidence="4 5" key="1">
    <citation type="submission" date="2007-05" db="EMBL/GenBank/DDBJ databases">
        <title>Complete sequence of chromosome of Acidiphilium cryptum JF-5.</title>
        <authorList>
            <consortium name="US DOE Joint Genome Institute"/>
            <person name="Copeland A."/>
            <person name="Lucas S."/>
            <person name="Lapidus A."/>
            <person name="Barry K."/>
            <person name="Detter J.C."/>
            <person name="Glavina del Rio T."/>
            <person name="Hammon N."/>
            <person name="Israni S."/>
            <person name="Dalin E."/>
            <person name="Tice H."/>
            <person name="Pitluck S."/>
            <person name="Sims D."/>
            <person name="Brettin T."/>
            <person name="Bruce D."/>
            <person name="Han C."/>
            <person name="Schmutz J."/>
            <person name="Larimer F."/>
            <person name="Land M."/>
            <person name="Hauser L."/>
            <person name="Kyrpides N."/>
            <person name="Kim E."/>
            <person name="Magnuson T."/>
            <person name="Richardson P."/>
        </authorList>
    </citation>
    <scope>NUCLEOTIDE SEQUENCE [LARGE SCALE GENOMIC DNA]</scope>
    <source>
        <strain evidence="4 5">JF-5</strain>
    </source>
</reference>
<evidence type="ECO:0000256" key="1">
    <source>
        <dbReference type="ARBA" id="ARBA00022801"/>
    </source>
</evidence>
<keyword evidence="2" id="KW-0464">Manganese</keyword>
<evidence type="ECO:0000259" key="3">
    <source>
        <dbReference type="Pfam" id="PF07687"/>
    </source>
</evidence>
<dbReference type="STRING" id="349163.Acry_2229"/>
<dbReference type="SUPFAM" id="SSF55031">
    <property type="entry name" value="Bacterial exopeptidase dimerisation domain"/>
    <property type="match status" value="1"/>
</dbReference>
<evidence type="ECO:0000256" key="2">
    <source>
        <dbReference type="PIRSR" id="PIRSR005962-1"/>
    </source>
</evidence>
<organism evidence="4 5">
    <name type="scientific">Acidiphilium cryptum (strain JF-5)</name>
    <dbReference type="NCBI Taxonomy" id="349163"/>
    <lineage>
        <taxon>Bacteria</taxon>
        <taxon>Pseudomonadati</taxon>
        <taxon>Pseudomonadota</taxon>
        <taxon>Alphaproteobacteria</taxon>
        <taxon>Acetobacterales</taxon>
        <taxon>Acidocellaceae</taxon>
        <taxon>Acidiphilium</taxon>
    </lineage>
</organism>
<dbReference type="GO" id="GO:0046872">
    <property type="term" value="F:metal ion binding"/>
    <property type="evidence" value="ECO:0007669"/>
    <property type="project" value="UniProtKB-KW"/>
</dbReference>
<dbReference type="EMBL" id="CP000697">
    <property type="protein sequence ID" value="ABQ31425.1"/>
    <property type="molecule type" value="Genomic_DNA"/>
</dbReference>
<feature type="binding site" evidence="2">
    <location>
        <position position="107"/>
    </location>
    <ligand>
        <name>Mn(2+)</name>
        <dbReference type="ChEBI" id="CHEBI:29035"/>
        <label>2</label>
    </ligand>
</feature>
<dbReference type="Pfam" id="PF01546">
    <property type="entry name" value="Peptidase_M20"/>
    <property type="match status" value="1"/>
</dbReference>
<dbReference type="KEGG" id="acr:Acry_2229"/>
<dbReference type="SUPFAM" id="SSF53187">
    <property type="entry name" value="Zn-dependent exopeptidases"/>
    <property type="match status" value="1"/>
</dbReference>
<accession>A5G0P3</accession>
<feature type="domain" description="Peptidase M20 dimerisation" evidence="3">
    <location>
        <begin position="191"/>
        <end position="272"/>
    </location>
</feature>
<dbReference type="FunFam" id="3.30.70.360:FF:000001">
    <property type="entry name" value="N-acetyldiaminopimelate deacetylase"/>
    <property type="match status" value="1"/>
</dbReference>
<keyword evidence="2" id="KW-0479">Metal-binding</keyword>
<dbReference type="PIRSF" id="PIRSF005962">
    <property type="entry name" value="Pept_M20D_amidohydro"/>
    <property type="match status" value="1"/>
</dbReference>